<dbReference type="OrthoDB" id="39175at2759"/>
<dbReference type="AlphaFoldDB" id="A0A1Q5QC15"/>
<name>A0A1Q5QC15_TALAT</name>
<accession>A0A1Q5QC15</accession>
<organism evidence="1 2">
    <name type="scientific">Talaromyces atroroseus</name>
    <dbReference type="NCBI Taxonomy" id="1441469"/>
    <lineage>
        <taxon>Eukaryota</taxon>
        <taxon>Fungi</taxon>
        <taxon>Dikarya</taxon>
        <taxon>Ascomycota</taxon>
        <taxon>Pezizomycotina</taxon>
        <taxon>Eurotiomycetes</taxon>
        <taxon>Eurotiomycetidae</taxon>
        <taxon>Eurotiales</taxon>
        <taxon>Trichocomaceae</taxon>
        <taxon>Talaromyces</taxon>
        <taxon>Talaromyces sect. Trachyspermi</taxon>
    </lineage>
</organism>
<evidence type="ECO:0000313" key="2">
    <source>
        <dbReference type="Proteomes" id="UP000214365"/>
    </source>
</evidence>
<dbReference type="RefSeq" id="XP_020123613.1">
    <property type="nucleotide sequence ID" value="XM_020261077.1"/>
</dbReference>
<sequence length="421" mass="47400">MWNMHQVGYSLKCAIGFQANFVNDWNIQLCIVTANRNGCLLFYLLGRPLSTSIASTISVRIQARREIPNVKGCRARFILMQSESCECRAQGLAAISYMGIYAPNSTHQARNQLYYSSAIHKFTKLGQNEYRCNFAIVLLILVLFAHIESSRGNYGGFNCHVRGLATFLDSDAGNSNGDLTLLRTIVTAWMQPRFQVWWARSYFSTLDVQLQQPRIVMLHVLQGGFFGSTPERRISVLSVMFAQFASHDSALNYAYYVLARIMQCTAIFHSLQSGESQYLGHECYEAEPWGRLLLRIAKAIDTRACIHQNTWTIGFSGLFLAALLRCRDAASGIWIEHWLQNLSDIHPTEEGSFPVYQALAVARAINQQRMIARDVFAVSQPLDDGGGTPKFTSYNSQMIDKLLIHGRCRATGELFTDCISI</sequence>
<dbReference type="EMBL" id="LFMY01000002">
    <property type="protein sequence ID" value="OKL63492.1"/>
    <property type="molecule type" value="Genomic_DNA"/>
</dbReference>
<evidence type="ECO:0000313" key="1">
    <source>
        <dbReference type="EMBL" id="OKL63492.1"/>
    </source>
</evidence>
<keyword evidence="2" id="KW-1185">Reference proteome</keyword>
<protein>
    <recommendedName>
        <fullName evidence="3">Transcription factor domain-containing protein</fullName>
    </recommendedName>
</protein>
<dbReference type="Proteomes" id="UP000214365">
    <property type="component" value="Unassembled WGS sequence"/>
</dbReference>
<proteinExistence type="predicted"/>
<comment type="caution">
    <text evidence="1">The sequence shown here is derived from an EMBL/GenBank/DDBJ whole genome shotgun (WGS) entry which is preliminary data.</text>
</comment>
<dbReference type="GeneID" id="31001171"/>
<gene>
    <name evidence="1" type="ORF">UA08_01416</name>
</gene>
<dbReference type="STRING" id="1441469.A0A1Q5QC15"/>
<reference evidence="1 2" key="1">
    <citation type="submission" date="2015-06" db="EMBL/GenBank/DDBJ databases">
        <title>Talaromyces atroroseus IBT 11181 draft genome.</title>
        <authorList>
            <person name="Rasmussen K.B."/>
            <person name="Rasmussen S."/>
            <person name="Petersen B."/>
            <person name="Sicheritz-Ponten T."/>
            <person name="Mortensen U.H."/>
            <person name="Thrane U."/>
        </authorList>
    </citation>
    <scope>NUCLEOTIDE SEQUENCE [LARGE SCALE GENOMIC DNA]</scope>
    <source>
        <strain evidence="1 2">IBT 11181</strain>
    </source>
</reference>
<evidence type="ECO:0008006" key="3">
    <source>
        <dbReference type="Google" id="ProtNLM"/>
    </source>
</evidence>